<protein>
    <submittedName>
        <fullName evidence="2">DUF1294 domain-containing protein</fullName>
    </submittedName>
</protein>
<keyword evidence="1" id="KW-1133">Transmembrane helix</keyword>
<proteinExistence type="predicted"/>
<comment type="caution">
    <text evidence="2">The sequence shown here is derived from an EMBL/GenBank/DDBJ whole genome shotgun (WGS) entry which is preliminary data.</text>
</comment>
<reference evidence="2 3" key="1">
    <citation type="journal article" date="2020" name="Biotechnol. Biofuels">
        <title>New insights from the biogas microbiome by comprehensive genome-resolved metagenomics of nearly 1600 species originating from multiple anaerobic digesters.</title>
        <authorList>
            <person name="Campanaro S."/>
            <person name="Treu L."/>
            <person name="Rodriguez-R L.M."/>
            <person name="Kovalovszki A."/>
            <person name="Ziels R.M."/>
            <person name="Maus I."/>
            <person name="Zhu X."/>
            <person name="Kougias P.G."/>
            <person name="Basile A."/>
            <person name="Luo G."/>
            <person name="Schluter A."/>
            <person name="Konstantinidis K.T."/>
            <person name="Angelidaki I."/>
        </authorList>
    </citation>
    <scope>NUCLEOTIDE SEQUENCE [LARGE SCALE GENOMIC DNA]</scope>
    <source>
        <strain evidence="2">AS07pgkLD_105</strain>
    </source>
</reference>
<dbReference type="PIRSF" id="PIRSF002599">
    <property type="entry name" value="Cold_shock_A"/>
    <property type="match status" value="1"/>
</dbReference>
<accession>A0A847D5S9</accession>
<name>A0A847D5S9_9LACT</name>
<dbReference type="InterPro" id="IPR012156">
    <property type="entry name" value="Cold_shock_CspA"/>
</dbReference>
<dbReference type="Pfam" id="PF06961">
    <property type="entry name" value="DUF1294"/>
    <property type="match status" value="1"/>
</dbReference>
<evidence type="ECO:0000313" key="3">
    <source>
        <dbReference type="Proteomes" id="UP000589373"/>
    </source>
</evidence>
<dbReference type="InterPro" id="IPR010718">
    <property type="entry name" value="DUF1294"/>
</dbReference>
<dbReference type="RefSeq" id="WP_276646665.1">
    <property type="nucleotide sequence ID" value="NZ_JAAZCD010000191.1"/>
</dbReference>
<feature type="transmembrane region" description="Helical" evidence="1">
    <location>
        <begin position="6"/>
        <end position="23"/>
    </location>
</feature>
<gene>
    <name evidence="2" type="ORF">GX662_08405</name>
</gene>
<feature type="transmembrane region" description="Helical" evidence="1">
    <location>
        <begin position="65"/>
        <end position="86"/>
    </location>
</feature>
<keyword evidence="1" id="KW-0472">Membrane</keyword>
<organism evidence="2 3">
    <name type="scientific">Trichococcus flocculiformis</name>
    <dbReference type="NCBI Taxonomy" id="82803"/>
    <lineage>
        <taxon>Bacteria</taxon>
        <taxon>Bacillati</taxon>
        <taxon>Bacillota</taxon>
        <taxon>Bacilli</taxon>
        <taxon>Lactobacillales</taxon>
        <taxon>Carnobacteriaceae</taxon>
        <taxon>Trichococcus</taxon>
    </lineage>
</organism>
<dbReference type="Proteomes" id="UP000589373">
    <property type="component" value="Unassembled WGS sequence"/>
</dbReference>
<feature type="transmembrane region" description="Helical" evidence="1">
    <location>
        <begin position="39"/>
        <end position="59"/>
    </location>
</feature>
<sequence>MRNTVLTYLVVTNVLLFILMGVDKKKARQKAWRIPERNLLLLGFLGGGLGGFLGMHHFRHKTKHLIFKVIFGLGTLLIGITTYFVFI</sequence>
<evidence type="ECO:0000313" key="2">
    <source>
        <dbReference type="EMBL" id="NLD32263.1"/>
    </source>
</evidence>
<keyword evidence="1" id="KW-0812">Transmembrane</keyword>
<evidence type="ECO:0000256" key="1">
    <source>
        <dbReference type="SAM" id="Phobius"/>
    </source>
</evidence>
<dbReference type="GO" id="GO:0003676">
    <property type="term" value="F:nucleic acid binding"/>
    <property type="evidence" value="ECO:0007669"/>
    <property type="project" value="InterPro"/>
</dbReference>
<dbReference type="AlphaFoldDB" id="A0A847D5S9"/>
<dbReference type="EMBL" id="JAAZCD010000191">
    <property type="protein sequence ID" value="NLD32263.1"/>
    <property type="molecule type" value="Genomic_DNA"/>
</dbReference>